<dbReference type="AlphaFoldDB" id="A0AAW2UNM7"/>
<sequence length="244" mass="27922">MMPKLRHLCVTPCSLHVPRNMQILVLENLHTLSEVCDLRWSNDILKRVPNLKVLGISYNVSDATASSEFRLGSLVNLHQLETLKLVFKYSFHASLVVKPPKLAFPKKLRKLTLAGCGIPWSSMNACHGFKWEPVDGQFCELKHLLLEEVDIVQWEANDAHFPRLQRLIIRSCYKLKEIPSDIGDITTLEMIELVDCHPSAKKIQDEQEDKGNEDLKIRTDSRRHFKNKFLLQNLSLKGKCSPSA</sequence>
<gene>
    <name evidence="1" type="ORF">Slati_3534500</name>
</gene>
<dbReference type="EMBL" id="JACGWN010000012">
    <property type="protein sequence ID" value="KAL0417026.1"/>
    <property type="molecule type" value="Genomic_DNA"/>
</dbReference>
<comment type="caution">
    <text evidence="1">The sequence shown here is derived from an EMBL/GenBank/DDBJ whole genome shotgun (WGS) entry which is preliminary data.</text>
</comment>
<dbReference type="SUPFAM" id="SSF52058">
    <property type="entry name" value="L domain-like"/>
    <property type="match status" value="1"/>
</dbReference>
<accession>A0AAW2UNM7</accession>
<proteinExistence type="predicted"/>
<evidence type="ECO:0000313" key="1">
    <source>
        <dbReference type="EMBL" id="KAL0417026.1"/>
    </source>
</evidence>
<dbReference type="InterPro" id="IPR032675">
    <property type="entry name" value="LRR_dom_sf"/>
</dbReference>
<dbReference type="Gene3D" id="3.80.10.10">
    <property type="entry name" value="Ribonuclease Inhibitor"/>
    <property type="match status" value="1"/>
</dbReference>
<name>A0AAW2UNM7_9LAMI</name>
<dbReference type="PANTHER" id="PTHR15140">
    <property type="entry name" value="TUBULIN-SPECIFIC CHAPERONE E"/>
    <property type="match status" value="1"/>
</dbReference>
<organism evidence="1">
    <name type="scientific">Sesamum latifolium</name>
    <dbReference type="NCBI Taxonomy" id="2727402"/>
    <lineage>
        <taxon>Eukaryota</taxon>
        <taxon>Viridiplantae</taxon>
        <taxon>Streptophyta</taxon>
        <taxon>Embryophyta</taxon>
        <taxon>Tracheophyta</taxon>
        <taxon>Spermatophyta</taxon>
        <taxon>Magnoliopsida</taxon>
        <taxon>eudicotyledons</taxon>
        <taxon>Gunneridae</taxon>
        <taxon>Pentapetalae</taxon>
        <taxon>asterids</taxon>
        <taxon>lamiids</taxon>
        <taxon>Lamiales</taxon>
        <taxon>Pedaliaceae</taxon>
        <taxon>Sesamum</taxon>
    </lineage>
</organism>
<reference evidence="1" key="1">
    <citation type="submission" date="2020-06" db="EMBL/GenBank/DDBJ databases">
        <authorList>
            <person name="Li T."/>
            <person name="Hu X."/>
            <person name="Zhang T."/>
            <person name="Song X."/>
            <person name="Zhang H."/>
            <person name="Dai N."/>
            <person name="Sheng W."/>
            <person name="Hou X."/>
            <person name="Wei L."/>
        </authorList>
    </citation>
    <scope>NUCLEOTIDE SEQUENCE</scope>
    <source>
        <strain evidence="1">KEN1</strain>
        <tissue evidence="1">Leaf</tissue>
    </source>
</reference>
<dbReference type="PANTHER" id="PTHR15140:SF33">
    <property type="entry name" value="LATE BLIGHT RESISTANCE PROTEIN HOMOLOG R1A-3 ISOFORM X1"/>
    <property type="match status" value="1"/>
</dbReference>
<protein>
    <submittedName>
        <fullName evidence="1">Uncharacterized protein</fullName>
    </submittedName>
</protein>
<reference evidence="1" key="2">
    <citation type="journal article" date="2024" name="Plant">
        <title>Genomic evolution and insights into agronomic trait innovations of Sesamum species.</title>
        <authorList>
            <person name="Miao H."/>
            <person name="Wang L."/>
            <person name="Qu L."/>
            <person name="Liu H."/>
            <person name="Sun Y."/>
            <person name="Le M."/>
            <person name="Wang Q."/>
            <person name="Wei S."/>
            <person name="Zheng Y."/>
            <person name="Lin W."/>
            <person name="Duan Y."/>
            <person name="Cao H."/>
            <person name="Xiong S."/>
            <person name="Wang X."/>
            <person name="Wei L."/>
            <person name="Li C."/>
            <person name="Ma Q."/>
            <person name="Ju M."/>
            <person name="Zhao R."/>
            <person name="Li G."/>
            <person name="Mu C."/>
            <person name="Tian Q."/>
            <person name="Mei H."/>
            <person name="Zhang T."/>
            <person name="Gao T."/>
            <person name="Zhang H."/>
        </authorList>
    </citation>
    <scope>NUCLEOTIDE SEQUENCE</scope>
    <source>
        <strain evidence="1">KEN1</strain>
    </source>
</reference>